<reference evidence="1" key="1">
    <citation type="submission" date="2020-09" db="EMBL/GenBank/DDBJ databases">
        <title>Genome-Enabled Discovery of Anthraquinone Biosynthesis in Senna tora.</title>
        <authorList>
            <person name="Kang S.-H."/>
            <person name="Pandey R.P."/>
            <person name="Lee C.-M."/>
            <person name="Sim J.-S."/>
            <person name="Jeong J.-T."/>
            <person name="Choi B.-S."/>
            <person name="Jung M."/>
            <person name="Ginzburg D."/>
            <person name="Zhao K."/>
            <person name="Won S.Y."/>
            <person name="Oh T.-J."/>
            <person name="Yu Y."/>
            <person name="Kim N.-H."/>
            <person name="Lee O.R."/>
            <person name="Lee T.-H."/>
            <person name="Bashyal P."/>
            <person name="Kim T.-S."/>
            <person name="Lee W.-H."/>
            <person name="Kawkins C."/>
            <person name="Kim C.-K."/>
            <person name="Kim J.S."/>
            <person name="Ahn B.O."/>
            <person name="Rhee S.Y."/>
            <person name="Sohng J.K."/>
        </authorList>
    </citation>
    <scope>NUCLEOTIDE SEQUENCE</scope>
    <source>
        <tissue evidence="1">Leaf</tissue>
    </source>
</reference>
<dbReference type="Proteomes" id="UP000634136">
    <property type="component" value="Unassembled WGS sequence"/>
</dbReference>
<dbReference type="AlphaFoldDB" id="A0A834TS57"/>
<evidence type="ECO:0000313" key="2">
    <source>
        <dbReference type="Proteomes" id="UP000634136"/>
    </source>
</evidence>
<evidence type="ECO:0000313" key="1">
    <source>
        <dbReference type="EMBL" id="KAF7826997.1"/>
    </source>
</evidence>
<accession>A0A834TS57</accession>
<organism evidence="1 2">
    <name type="scientific">Senna tora</name>
    <dbReference type="NCBI Taxonomy" id="362788"/>
    <lineage>
        <taxon>Eukaryota</taxon>
        <taxon>Viridiplantae</taxon>
        <taxon>Streptophyta</taxon>
        <taxon>Embryophyta</taxon>
        <taxon>Tracheophyta</taxon>
        <taxon>Spermatophyta</taxon>
        <taxon>Magnoliopsida</taxon>
        <taxon>eudicotyledons</taxon>
        <taxon>Gunneridae</taxon>
        <taxon>Pentapetalae</taxon>
        <taxon>rosids</taxon>
        <taxon>fabids</taxon>
        <taxon>Fabales</taxon>
        <taxon>Fabaceae</taxon>
        <taxon>Caesalpinioideae</taxon>
        <taxon>Cassia clade</taxon>
        <taxon>Senna</taxon>
    </lineage>
</organism>
<gene>
    <name evidence="1" type="ORF">G2W53_018161</name>
</gene>
<comment type="caution">
    <text evidence="1">The sequence shown here is derived from an EMBL/GenBank/DDBJ whole genome shotgun (WGS) entry which is preliminary data.</text>
</comment>
<protein>
    <submittedName>
        <fullName evidence="1">Uncharacterized protein</fullName>
    </submittedName>
</protein>
<dbReference type="EMBL" id="JAAIUW010000006">
    <property type="protein sequence ID" value="KAF7826997.1"/>
    <property type="molecule type" value="Genomic_DNA"/>
</dbReference>
<keyword evidence="2" id="KW-1185">Reference proteome</keyword>
<proteinExistence type="predicted"/>
<name>A0A834TS57_9FABA</name>
<sequence>MAKPKSRTSQATRKHRPIRKWRILCAKHDQIRTRKINARRGDP</sequence>